<evidence type="ECO:0000256" key="1">
    <source>
        <dbReference type="SAM" id="Phobius"/>
    </source>
</evidence>
<feature type="transmembrane region" description="Helical" evidence="1">
    <location>
        <begin position="67"/>
        <end position="89"/>
    </location>
</feature>
<feature type="transmembrane region" description="Helical" evidence="1">
    <location>
        <begin position="25"/>
        <end position="47"/>
    </location>
</feature>
<keyword evidence="1" id="KW-0472">Membrane</keyword>
<protein>
    <submittedName>
        <fullName evidence="2">Uncharacterized protein</fullName>
    </submittedName>
</protein>
<gene>
    <name evidence="2" type="ORF">Enr13x_37910</name>
</gene>
<sequence>MLIWVMSLVSAMLLLETPLQNKNSAWLIRLLLSATVSCFFFPPSALFDRKSKKETETADKHTSRSTVSSRLVLTISANVVVFLVCYAWTPKLIPSLEQGPALEIIDAATGLPIEREFSVDYRARRILMHDIGGLGRIELRIEPEDIDSVEIEHVNCGGYTFSPSQSVSIVDSEREPHLRCELKRKDRDIWRHLVPSTPLLVSDLPSNAEYKKAIENSFDRKKISLSIENLTERQVDVLLYHYDPEPQVLPGIPIGLAMEWTHFNPSVVARMSARHPDYKPFKIFGFDSGYFLVFVSINSRVATYAGRGNFYKIESPRLLIEAGNTSKTFVAKLEGAELAAPNSTQDSH</sequence>
<accession>A0A518HT12</accession>
<proteinExistence type="predicted"/>
<keyword evidence="3" id="KW-1185">Reference proteome</keyword>
<reference evidence="2 3" key="1">
    <citation type="submission" date="2019-03" db="EMBL/GenBank/DDBJ databases">
        <title>Deep-cultivation of Planctomycetes and their phenomic and genomic characterization uncovers novel biology.</title>
        <authorList>
            <person name="Wiegand S."/>
            <person name="Jogler M."/>
            <person name="Boedeker C."/>
            <person name="Pinto D."/>
            <person name="Vollmers J."/>
            <person name="Rivas-Marin E."/>
            <person name="Kohn T."/>
            <person name="Peeters S.H."/>
            <person name="Heuer A."/>
            <person name="Rast P."/>
            <person name="Oberbeckmann S."/>
            <person name="Bunk B."/>
            <person name="Jeske O."/>
            <person name="Meyerdierks A."/>
            <person name="Storesund J.E."/>
            <person name="Kallscheuer N."/>
            <person name="Luecker S."/>
            <person name="Lage O.M."/>
            <person name="Pohl T."/>
            <person name="Merkel B.J."/>
            <person name="Hornburger P."/>
            <person name="Mueller R.-W."/>
            <person name="Bruemmer F."/>
            <person name="Labrenz M."/>
            <person name="Spormann A.M."/>
            <person name="Op den Camp H."/>
            <person name="Overmann J."/>
            <person name="Amann R."/>
            <person name="Jetten M.S.M."/>
            <person name="Mascher T."/>
            <person name="Medema M.H."/>
            <person name="Devos D.P."/>
            <person name="Kaster A.-K."/>
            <person name="Ovreas L."/>
            <person name="Rohde M."/>
            <person name="Galperin M.Y."/>
            <person name="Jogler C."/>
        </authorList>
    </citation>
    <scope>NUCLEOTIDE SEQUENCE [LARGE SCALE GENOMIC DNA]</scope>
    <source>
        <strain evidence="2 3">Enr13</strain>
    </source>
</reference>
<evidence type="ECO:0000313" key="3">
    <source>
        <dbReference type="Proteomes" id="UP000319004"/>
    </source>
</evidence>
<keyword evidence="1" id="KW-1133">Transmembrane helix</keyword>
<keyword evidence="1" id="KW-0812">Transmembrane</keyword>
<dbReference type="KEGG" id="snep:Enr13x_37910"/>
<organism evidence="2 3">
    <name type="scientific">Stieleria neptunia</name>
    <dbReference type="NCBI Taxonomy" id="2527979"/>
    <lineage>
        <taxon>Bacteria</taxon>
        <taxon>Pseudomonadati</taxon>
        <taxon>Planctomycetota</taxon>
        <taxon>Planctomycetia</taxon>
        <taxon>Pirellulales</taxon>
        <taxon>Pirellulaceae</taxon>
        <taxon>Stieleria</taxon>
    </lineage>
</organism>
<dbReference type="Proteomes" id="UP000319004">
    <property type="component" value="Chromosome"/>
</dbReference>
<name>A0A518HT12_9BACT</name>
<dbReference type="RefSeq" id="WP_145388348.1">
    <property type="nucleotide sequence ID" value="NZ_CP037423.1"/>
</dbReference>
<dbReference type="EMBL" id="CP037423">
    <property type="protein sequence ID" value="QDV43931.1"/>
    <property type="molecule type" value="Genomic_DNA"/>
</dbReference>
<dbReference type="AlphaFoldDB" id="A0A518HT12"/>
<evidence type="ECO:0000313" key="2">
    <source>
        <dbReference type="EMBL" id="QDV43931.1"/>
    </source>
</evidence>